<dbReference type="AlphaFoldDB" id="A0A0A8ZR94"/>
<sequence length="24" mass="2841">MSVSIPEQPAMPRYMARQNKIFVF</sequence>
<dbReference type="EMBL" id="GBRH01257707">
    <property type="protein sequence ID" value="JAD40188.1"/>
    <property type="molecule type" value="Transcribed_RNA"/>
</dbReference>
<protein>
    <submittedName>
        <fullName evidence="1">Uncharacterized protein</fullName>
    </submittedName>
</protein>
<proteinExistence type="predicted"/>
<evidence type="ECO:0000313" key="1">
    <source>
        <dbReference type="EMBL" id="JAD40188.1"/>
    </source>
</evidence>
<accession>A0A0A8ZR94</accession>
<reference evidence="1" key="2">
    <citation type="journal article" date="2015" name="Data Brief">
        <title>Shoot transcriptome of the giant reed, Arundo donax.</title>
        <authorList>
            <person name="Barrero R.A."/>
            <person name="Guerrero F.D."/>
            <person name="Moolhuijzen P."/>
            <person name="Goolsby J.A."/>
            <person name="Tidwell J."/>
            <person name="Bellgard S.E."/>
            <person name="Bellgard M.I."/>
        </authorList>
    </citation>
    <scope>NUCLEOTIDE SEQUENCE</scope>
    <source>
        <tissue evidence="1">Shoot tissue taken approximately 20 cm above the soil surface</tissue>
    </source>
</reference>
<reference evidence="1" key="1">
    <citation type="submission" date="2014-09" db="EMBL/GenBank/DDBJ databases">
        <authorList>
            <person name="Magalhaes I.L.F."/>
            <person name="Oliveira U."/>
            <person name="Santos F.R."/>
            <person name="Vidigal T.H.D.A."/>
            <person name="Brescovit A.D."/>
            <person name="Santos A.J."/>
        </authorList>
    </citation>
    <scope>NUCLEOTIDE SEQUENCE</scope>
    <source>
        <tissue evidence="1">Shoot tissue taken approximately 20 cm above the soil surface</tissue>
    </source>
</reference>
<organism evidence="1">
    <name type="scientific">Arundo donax</name>
    <name type="common">Giant reed</name>
    <name type="synonym">Donax arundinaceus</name>
    <dbReference type="NCBI Taxonomy" id="35708"/>
    <lineage>
        <taxon>Eukaryota</taxon>
        <taxon>Viridiplantae</taxon>
        <taxon>Streptophyta</taxon>
        <taxon>Embryophyta</taxon>
        <taxon>Tracheophyta</taxon>
        <taxon>Spermatophyta</taxon>
        <taxon>Magnoliopsida</taxon>
        <taxon>Liliopsida</taxon>
        <taxon>Poales</taxon>
        <taxon>Poaceae</taxon>
        <taxon>PACMAD clade</taxon>
        <taxon>Arundinoideae</taxon>
        <taxon>Arundineae</taxon>
        <taxon>Arundo</taxon>
    </lineage>
</organism>
<name>A0A0A8ZR94_ARUDO</name>